<dbReference type="PANTHER" id="PTHR11904">
    <property type="entry name" value="METHYLTHIOADENOSINE/PURINE NUCLEOSIDE PHOSPHORYLASE"/>
    <property type="match status" value="1"/>
</dbReference>
<dbReference type="InterPro" id="IPR035994">
    <property type="entry name" value="Nucleoside_phosphorylase_sf"/>
</dbReference>
<sequence>MKTPDFYAQRLKEKFTLRPTTAIVLGSGFAPFGDQLERREVVPFDELEEFPRSTAPGHPGRFLAGTVKGVPVLCLQGRLHYYEGYTMEQVVLPIRVMQAFGIRQVILTNAAGAINLAFHPGEVMLITDHINLMGTNPLIGPNDNALGERFPDMTRAYSPRLQQLARNCAQRIGISLREGVYLGCTGPSFETPAEIRAFRTLGADAVAMSLVPETIAAVHCGIEVLGLSFLSNLAAGVSGNPLSGEEVNQAAEQSRPMLTKLLRELLYDMNLKT</sequence>
<comment type="similarity">
    <text evidence="3 7">Belongs to the PNP/MTAP phosphorylase family.</text>
</comment>
<accession>A0A9D1AJ40</accession>
<feature type="binding site" evidence="8">
    <location>
        <position position="190"/>
    </location>
    <ligand>
        <name>a purine D-ribonucleoside</name>
        <dbReference type="ChEBI" id="CHEBI:142355"/>
    </ligand>
</feature>
<reference evidence="10" key="1">
    <citation type="submission" date="2020-10" db="EMBL/GenBank/DDBJ databases">
        <authorList>
            <person name="Gilroy R."/>
        </authorList>
    </citation>
    <scope>NUCLEOTIDE SEQUENCE</scope>
    <source>
        <strain evidence="10">CHK184-25365</strain>
    </source>
</reference>
<dbReference type="Proteomes" id="UP000886749">
    <property type="component" value="Unassembled WGS sequence"/>
</dbReference>
<dbReference type="EC" id="2.4.2.1" evidence="7"/>
<feature type="binding site" evidence="8">
    <location>
        <position position="58"/>
    </location>
    <ligand>
        <name>phosphate</name>
        <dbReference type="ChEBI" id="CHEBI:43474"/>
    </ligand>
</feature>
<evidence type="ECO:0000256" key="6">
    <source>
        <dbReference type="ARBA" id="ARBA00048556"/>
    </source>
</evidence>
<protein>
    <recommendedName>
        <fullName evidence="7">Purine nucleoside phosphorylase</fullName>
        <ecNumber evidence="7">2.4.2.1</ecNumber>
    </recommendedName>
    <alternativeName>
        <fullName evidence="7">Inosine-guanosine phosphorylase</fullName>
    </alternativeName>
</protein>
<evidence type="ECO:0000259" key="9">
    <source>
        <dbReference type="Pfam" id="PF01048"/>
    </source>
</evidence>
<evidence type="ECO:0000256" key="1">
    <source>
        <dbReference type="ARBA" id="ARBA00002678"/>
    </source>
</evidence>
<dbReference type="GO" id="GO:0005737">
    <property type="term" value="C:cytoplasm"/>
    <property type="evidence" value="ECO:0007669"/>
    <property type="project" value="TreeGrafter"/>
</dbReference>
<dbReference type="PIRSF" id="PIRSF000477">
    <property type="entry name" value="PurNPase"/>
    <property type="match status" value="1"/>
</dbReference>
<dbReference type="GO" id="GO:0004731">
    <property type="term" value="F:purine-nucleoside phosphorylase activity"/>
    <property type="evidence" value="ECO:0007669"/>
    <property type="project" value="UniProtKB-EC"/>
</dbReference>
<evidence type="ECO:0000313" key="10">
    <source>
        <dbReference type="EMBL" id="HIR40853.1"/>
    </source>
</evidence>
<feature type="domain" description="Nucleoside phosphorylase" evidence="9">
    <location>
        <begin position="21"/>
        <end position="266"/>
    </location>
</feature>
<dbReference type="SUPFAM" id="SSF53167">
    <property type="entry name" value="Purine and uridine phosphorylases"/>
    <property type="match status" value="1"/>
</dbReference>
<dbReference type="PANTHER" id="PTHR11904:SF9">
    <property type="entry name" value="PURINE NUCLEOSIDE PHOSPHORYLASE-RELATED"/>
    <property type="match status" value="1"/>
</dbReference>
<reference evidence="10" key="2">
    <citation type="journal article" date="2021" name="PeerJ">
        <title>Extensive microbial diversity within the chicken gut microbiome revealed by metagenomics and culture.</title>
        <authorList>
            <person name="Gilroy R."/>
            <person name="Ravi A."/>
            <person name="Getino M."/>
            <person name="Pursley I."/>
            <person name="Horton D.L."/>
            <person name="Alikhan N.F."/>
            <person name="Baker D."/>
            <person name="Gharbi K."/>
            <person name="Hall N."/>
            <person name="Watson M."/>
            <person name="Adriaenssens E.M."/>
            <person name="Foster-Nyarko E."/>
            <person name="Jarju S."/>
            <person name="Secka A."/>
            <person name="Antonio M."/>
            <person name="Oren A."/>
            <person name="Chaudhuri R.R."/>
            <person name="La Ragione R."/>
            <person name="Hildebrand F."/>
            <person name="Pallen M.J."/>
        </authorList>
    </citation>
    <scope>NUCLEOTIDE SEQUENCE</scope>
    <source>
        <strain evidence="10">CHK184-25365</strain>
    </source>
</reference>
<dbReference type="AlphaFoldDB" id="A0A9D1AJ40"/>
<comment type="catalytic activity">
    <reaction evidence="6">
        <text>a purine 2'-deoxy-D-ribonucleoside + phosphate = a purine nucleobase + 2-deoxy-alpha-D-ribose 1-phosphate</text>
        <dbReference type="Rhea" id="RHEA:36431"/>
        <dbReference type="ChEBI" id="CHEBI:26386"/>
        <dbReference type="ChEBI" id="CHEBI:43474"/>
        <dbReference type="ChEBI" id="CHEBI:57259"/>
        <dbReference type="ChEBI" id="CHEBI:142361"/>
        <dbReference type="EC" id="2.4.2.1"/>
    </reaction>
</comment>
<dbReference type="GO" id="GO:0009116">
    <property type="term" value="P:nucleoside metabolic process"/>
    <property type="evidence" value="ECO:0007669"/>
    <property type="project" value="InterPro"/>
</dbReference>
<gene>
    <name evidence="10" type="ORF">IAB36_03390</name>
</gene>
<evidence type="ECO:0000313" key="11">
    <source>
        <dbReference type="Proteomes" id="UP000886749"/>
    </source>
</evidence>
<name>A0A9D1AJ40_9FIRM</name>
<comment type="caution">
    <text evidence="10">The sequence shown here is derived from an EMBL/GenBank/DDBJ whole genome shotgun (WGS) entry which is preliminary data.</text>
</comment>
<evidence type="ECO:0000256" key="7">
    <source>
        <dbReference type="PIRNR" id="PIRNR000477"/>
    </source>
</evidence>
<comment type="function">
    <text evidence="1">The purine nucleoside phosphorylases catalyze the phosphorolytic breakdown of the N-glycosidic bond in the beta-(deoxy)ribonucleoside molecules, with the formation of the corresponding free purine bases and pentose-1-phosphate. Cleaves guanosine, inosine, 2'-deoxyguanosine and 2'-deoxyinosine.</text>
</comment>
<evidence type="ECO:0000256" key="2">
    <source>
        <dbReference type="ARBA" id="ARBA00005058"/>
    </source>
</evidence>
<dbReference type="InterPro" id="IPR000845">
    <property type="entry name" value="Nucleoside_phosphorylase_d"/>
</dbReference>
<feature type="binding site" evidence="8">
    <location>
        <position position="209"/>
    </location>
    <ligand>
        <name>phosphate</name>
        <dbReference type="ChEBI" id="CHEBI:43474"/>
    </ligand>
</feature>
<dbReference type="CDD" id="cd09009">
    <property type="entry name" value="PNP-EcPNPII_like"/>
    <property type="match status" value="1"/>
</dbReference>
<dbReference type="NCBIfam" id="TIGR01700">
    <property type="entry name" value="PNPH"/>
    <property type="match status" value="1"/>
</dbReference>
<dbReference type="NCBIfam" id="TIGR01697">
    <property type="entry name" value="PNPH-PUNA-XAPA"/>
    <property type="match status" value="1"/>
</dbReference>
<dbReference type="Pfam" id="PF01048">
    <property type="entry name" value="PNP_UDP_1"/>
    <property type="match status" value="1"/>
</dbReference>
<dbReference type="InterPro" id="IPR011270">
    <property type="entry name" value="Pur_Nuc_Pase_Ino/Guo-sp"/>
</dbReference>
<feature type="binding site" evidence="8">
    <location>
        <position position="232"/>
    </location>
    <ligand>
        <name>a purine D-ribonucleoside</name>
        <dbReference type="ChEBI" id="CHEBI:142355"/>
    </ligand>
</feature>
<keyword evidence="5 7" id="KW-0808">Transferase</keyword>
<evidence type="ECO:0000256" key="3">
    <source>
        <dbReference type="ARBA" id="ARBA00006751"/>
    </source>
</evidence>
<evidence type="ECO:0000256" key="4">
    <source>
        <dbReference type="ARBA" id="ARBA00022676"/>
    </source>
</evidence>
<feature type="binding site" evidence="8">
    <location>
        <position position="110"/>
    </location>
    <ligand>
        <name>phosphate</name>
        <dbReference type="ChEBI" id="CHEBI:43474"/>
    </ligand>
</feature>
<feature type="binding site" evidence="8">
    <location>
        <begin position="78"/>
        <end position="80"/>
    </location>
    <ligand>
        <name>phosphate</name>
        <dbReference type="ChEBI" id="CHEBI:43474"/>
    </ligand>
</feature>
<feature type="binding site" evidence="8">
    <location>
        <position position="27"/>
    </location>
    <ligand>
        <name>phosphate</name>
        <dbReference type="ChEBI" id="CHEBI:43474"/>
    </ligand>
</feature>
<dbReference type="NCBIfam" id="NF006054">
    <property type="entry name" value="PRK08202.1"/>
    <property type="match status" value="1"/>
</dbReference>
<dbReference type="EMBL" id="DVGY01000078">
    <property type="protein sequence ID" value="HIR40853.1"/>
    <property type="molecule type" value="Genomic_DNA"/>
</dbReference>
<proteinExistence type="inferred from homology"/>
<dbReference type="InterPro" id="IPR011268">
    <property type="entry name" value="Purine_phosphorylase"/>
</dbReference>
<organism evidence="10 11">
    <name type="scientific">Candidatus Egerieicola pullicola</name>
    <dbReference type="NCBI Taxonomy" id="2840775"/>
    <lineage>
        <taxon>Bacteria</taxon>
        <taxon>Bacillati</taxon>
        <taxon>Bacillota</taxon>
        <taxon>Clostridia</taxon>
        <taxon>Eubacteriales</taxon>
        <taxon>Oscillospiraceae</taxon>
        <taxon>Oscillospiraceae incertae sedis</taxon>
        <taxon>Candidatus Egerieicola</taxon>
    </lineage>
</organism>
<keyword evidence="4 7" id="KW-0328">Glycosyltransferase</keyword>
<dbReference type="Gene3D" id="3.40.50.1580">
    <property type="entry name" value="Nucleoside phosphorylase domain"/>
    <property type="match status" value="1"/>
</dbReference>
<evidence type="ECO:0000256" key="5">
    <source>
        <dbReference type="ARBA" id="ARBA00022679"/>
    </source>
</evidence>
<comment type="pathway">
    <text evidence="2 7">Purine metabolism; purine nucleoside salvage.</text>
</comment>
<evidence type="ECO:0000256" key="8">
    <source>
        <dbReference type="PIRSR" id="PIRSR000477-2"/>
    </source>
</evidence>